<evidence type="ECO:0000256" key="1">
    <source>
        <dbReference type="ARBA" id="ARBA00005578"/>
    </source>
</evidence>
<reference evidence="4" key="1">
    <citation type="submission" date="2021-05" db="EMBL/GenBank/DDBJ databases">
        <authorList>
            <person name="Alioto T."/>
            <person name="Alioto T."/>
            <person name="Gomez Garrido J."/>
        </authorList>
    </citation>
    <scope>NUCLEOTIDE SEQUENCE</scope>
</reference>
<comment type="similarity">
    <text evidence="1 2">Belongs to the BolA/IbaG family.</text>
</comment>
<feature type="signal peptide" evidence="3">
    <location>
        <begin position="1"/>
        <end position="18"/>
    </location>
</feature>
<dbReference type="Gene3D" id="3.30.300.90">
    <property type="entry name" value="BolA-like"/>
    <property type="match status" value="2"/>
</dbReference>
<protein>
    <submittedName>
        <fullName evidence="4">Uncharacterized protein</fullName>
    </submittedName>
</protein>
<dbReference type="InterPro" id="IPR050961">
    <property type="entry name" value="BolA/IbaG_stress_morph_reg"/>
</dbReference>
<dbReference type="InterPro" id="IPR036065">
    <property type="entry name" value="BolA-like_sf"/>
</dbReference>
<dbReference type="SUPFAM" id="SSF82657">
    <property type="entry name" value="BolA-like"/>
    <property type="match status" value="2"/>
</dbReference>
<keyword evidence="3" id="KW-0732">Signal</keyword>
<organism evidence="4">
    <name type="scientific">Cacopsylla melanoneura</name>
    <dbReference type="NCBI Taxonomy" id="428564"/>
    <lineage>
        <taxon>Eukaryota</taxon>
        <taxon>Metazoa</taxon>
        <taxon>Ecdysozoa</taxon>
        <taxon>Arthropoda</taxon>
        <taxon>Hexapoda</taxon>
        <taxon>Insecta</taxon>
        <taxon>Pterygota</taxon>
        <taxon>Neoptera</taxon>
        <taxon>Paraneoptera</taxon>
        <taxon>Hemiptera</taxon>
        <taxon>Sternorrhyncha</taxon>
        <taxon>Psylloidea</taxon>
        <taxon>Psyllidae</taxon>
        <taxon>Psyllinae</taxon>
        <taxon>Cacopsylla</taxon>
    </lineage>
</organism>
<evidence type="ECO:0000256" key="3">
    <source>
        <dbReference type="SAM" id="SignalP"/>
    </source>
</evidence>
<accession>A0A8D9AGX2</accession>
<dbReference type="AlphaFoldDB" id="A0A8D9AGX2"/>
<name>A0A8D9AGX2_9HEMI</name>
<dbReference type="EMBL" id="HBUF01570282">
    <property type="protein sequence ID" value="CAG6766227.1"/>
    <property type="molecule type" value="Transcribed_RNA"/>
</dbReference>
<dbReference type="Pfam" id="PF01722">
    <property type="entry name" value="BolA"/>
    <property type="match status" value="2"/>
</dbReference>
<evidence type="ECO:0000256" key="2">
    <source>
        <dbReference type="RuleBase" id="RU003860"/>
    </source>
</evidence>
<proteinExistence type="inferred from homology"/>
<feature type="chain" id="PRO_5035639554" evidence="3">
    <location>
        <begin position="19"/>
        <end position="308"/>
    </location>
</feature>
<dbReference type="InterPro" id="IPR002634">
    <property type="entry name" value="BolA"/>
</dbReference>
<dbReference type="EMBL" id="HBUF01570280">
    <property type="protein sequence ID" value="CAG6766223.1"/>
    <property type="molecule type" value="Transcribed_RNA"/>
</dbReference>
<dbReference type="PANTHER" id="PTHR46229">
    <property type="entry name" value="BOLA TRANSCRIPTION REGULATOR"/>
    <property type="match status" value="1"/>
</dbReference>
<dbReference type="PANTHER" id="PTHR46229:SF2">
    <property type="entry name" value="BOLA-LIKE PROTEIN 1"/>
    <property type="match status" value="1"/>
</dbReference>
<evidence type="ECO:0000313" key="4">
    <source>
        <dbReference type="EMBL" id="CAG6766223.1"/>
    </source>
</evidence>
<sequence>MLIRCFLLCSLLLYETSGRLKNPHPKDFEFEHKVHDLLDEGLEPTEIHILPDLRFNKYLDAIHCKGRFRPESFQIIVISRIFTNRTVLERHAMVHEALRDEMMKREAGCAIDIHADTPEEWNEFKAANDFDEVSGKPDLRMRAAKTTPINLKDQKLRDKIYNYLKMHFKPTILHVVDSKKMHPVENDNPAFDVLLVSLHFSNLTITQRTMMMHDYLRDFINEGIQFRLHCLQAPEDTWPDRFNEDGIEKARLTPVENVREHLRLDKIYERPPKHAVDLNYKLLNNISLIAEAKRQLREYDLWKQAAAG</sequence>